<feature type="transmembrane region" description="Helical" evidence="2">
    <location>
        <begin position="232"/>
        <end position="251"/>
    </location>
</feature>
<evidence type="ECO:0000313" key="4">
    <source>
        <dbReference type="Proteomes" id="UP001620645"/>
    </source>
</evidence>
<keyword evidence="4" id="KW-1185">Reference proteome</keyword>
<sequence>MSSVNTTTMATTTTTTDHENIFFLFLGGAIELLISLAAIPVSLVNLFLVARTSVIHPNMKAILIFQSFLILLRAFCRGVICLFKFILWDPIGAESMHFFPFLAIFNFIGIYGRNFVPHILIIERIIATLLVRTYEQFRGYLFTVIWTPIALTITVFIAFSTSPQSSRPLTNVITIVIQLVVGIVEFAMFYQLCQYNSKIYQKILQKQGYHSLSLRYQLSENIRIGKQLIPPLLLHLLTIVTSTVIISWSYFQWPHYYQMYNLLSTLNAVTGFLIELFIITCHPFLRRDMCQIWNHFGKMFLLCPNNRRIADQTASTAANFDNRIVAASNKNTAALGIAQRDLISGKALIIDQPKADEHFAMLLQAWGKAAKEAPGLFDSGHFDRGHFDRRTFRQQRTFR</sequence>
<feature type="transmembrane region" description="Helical" evidence="2">
    <location>
        <begin position="257"/>
        <end position="279"/>
    </location>
</feature>
<dbReference type="EMBL" id="JBICCN010000348">
    <property type="protein sequence ID" value="KAL3075642.1"/>
    <property type="molecule type" value="Genomic_DNA"/>
</dbReference>
<reference evidence="3 4" key="1">
    <citation type="submission" date="2024-10" db="EMBL/GenBank/DDBJ databases">
        <authorList>
            <person name="Kim D."/>
        </authorList>
    </citation>
    <scope>NUCLEOTIDE SEQUENCE [LARGE SCALE GENOMIC DNA]</scope>
    <source>
        <strain evidence="3">Taebaek</strain>
    </source>
</reference>
<feature type="transmembrane region" description="Helical" evidence="2">
    <location>
        <begin position="172"/>
        <end position="193"/>
    </location>
</feature>
<keyword evidence="2" id="KW-0812">Transmembrane</keyword>
<gene>
    <name evidence="3" type="ORF">niasHS_012472</name>
</gene>
<feature type="transmembrane region" description="Helical" evidence="2">
    <location>
        <begin position="61"/>
        <end position="86"/>
    </location>
</feature>
<protein>
    <submittedName>
        <fullName evidence="3">Uncharacterized protein</fullName>
    </submittedName>
</protein>
<feature type="transmembrane region" description="Helical" evidence="2">
    <location>
        <begin position="20"/>
        <end position="49"/>
    </location>
</feature>
<feature type="transmembrane region" description="Helical" evidence="2">
    <location>
        <begin position="98"/>
        <end position="116"/>
    </location>
</feature>
<proteinExistence type="inferred from homology"/>
<dbReference type="AlphaFoldDB" id="A0ABD2I975"/>
<dbReference type="PANTHER" id="PTHR23128">
    <property type="entry name" value="SERPENTINE RECEPTOR, CLASS E (EPSILON)-RELATED"/>
    <property type="match status" value="1"/>
</dbReference>
<name>A0ABD2I975_HETSC</name>
<evidence type="ECO:0000256" key="1">
    <source>
        <dbReference type="ARBA" id="ARBA00006803"/>
    </source>
</evidence>
<keyword evidence="2" id="KW-1133">Transmembrane helix</keyword>
<accession>A0ABD2I975</accession>
<comment type="caution">
    <text evidence="3">The sequence shown here is derived from an EMBL/GenBank/DDBJ whole genome shotgun (WGS) entry which is preliminary data.</text>
</comment>
<dbReference type="Proteomes" id="UP001620645">
    <property type="component" value="Unassembled WGS sequence"/>
</dbReference>
<keyword evidence="2" id="KW-0472">Membrane</keyword>
<dbReference type="InterPro" id="IPR004151">
    <property type="entry name" value="7TM_GPCR_serpentine_rcpt_Sre"/>
</dbReference>
<evidence type="ECO:0000256" key="2">
    <source>
        <dbReference type="SAM" id="Phobius"/>
    </source>
</evidence>
<comment type="similarity">
    <text evidence="1">Belongs to the nematode receptor-like protein sre family.</text>
</comment>
<dbReference type="PANTHER" id="PTHR23128:SF132">
    <property type="entry name" value="SERPENTINE RECEPTOR, CLASS E (EPSILON)-RELATED"/>
    <property type="match status" value="1"/>
</dbReference>
<evidence type="ECO:0000313" key="3">
    <source>
        <dbReference type="EMBL" id="KAL3075642.1"/>
    </source>
</evidence>
<feature type="transmembrane region" description="Helical" evidence="2">
    <location>
        <begin position="137"/>
        <end position="160"/>
    </location>
</feature>
<dbReference type="Pfam" id="PF03125">
    <property type="entry name" value="Sre"/>
    <property type="match status" value="1"/>
</dbReference>
<organism evidence="3 4">
    <name type="scientific">Heterodera schachtii</name>
    <name type="common">Sugarbeet cyst nematode worm</name>
    <name type="synonym">Tylenchus schachtii</name>
    <dbReference type="NCBI Taxonomy" id="97005"/>
    <lineage>
        <taxon>Eukaryota</taxon>
        <taxon>Metazoa</taxon>
        <taxon>Ecdysozoa</taxon>
        <taxon>Nematoda</taxon>
        <taxon>Chromadorea</taxon>
        <taxon>Rhabditida</taxon>
        <taxon>Tylenchina</taxon>
        <taxon>Tylenchomorpha</taxon>
        <taxon>Tylenchoidea</taxon>
        <taxon>Heteroderidae</taxon>
        <taxon>Heteroderinae</taxon>
        <taxon>Heterodera</taxon>
    </lineage>
</organism>